<comment type="caution">
    <text evidence="2">The sequence shown here is derived from an EMBL/GenBank/DDBJ whole genome shotgun (WGS) entry which is preliminary data.</text>
</comment>
<proteinExistence type="predicted"/>
<protein>
    <submittedName>
        <fullName evidence="2">Uncharacterized protein</fullName>
    </submittedName>
</protein>
<feature type="region of interest" description="Disordered" evidence="1">
    <location>
        <begin position="66"/>
        <end position="122"/>
    </location>
</feature>
<feature type="region of interest" description="Disordered" evidence="1">
    <location>
        <begin position="156"/>
        <end position="178"/>
    </location>
</feature>
<dbReference type="EMBL" id="JASSZA010000019">
    <property type="protein sequence ID" value="KAK2089241.1"/>
    <property type="molecule type" value="Genomic_DNA"/>
</dbReference>
<evidence type="ECO:0000256" key="1">
    <source>
        <dbReference type="SAM" id="MobiDB-lite"/>
    </source>
</evidence>
<organism evidence="2 3">
    <name type="scientific">Saguinus oedipus</name>
    <name type="common">Cotton-top tamarin</name>
    <name type="synonym">Oedipomidas oedipus</name>
    <dbReference type="NCBI Taxonomy" id="9490"/>
    <lineage>
        <taxon>Eukaryota</taxon>
        <taxon>Metazoa</taxon>
        <taxon>Chordata</taxon>
        <taxon>Craniata</taxon>
        <taxon>Vertebrata</taxon>
        <taxon>Euteleostomi</taxon>
        <taxon>Mammalia</taxon>
        <taxon>Eutheria</taxon>
        <taxon>Euarchontoglires</taxon>
        <taxon>Primates</taxon>
        <taxon>Haplorrhini</taxon>
        <taxon>Platyrrhini</taxon>
        <taxon>Cebidae</taxon>
        <taxon>Callitrichinae</taxon>
        <taxon>Saguinus</taxon>
    </lineage>
</organism>
<feature type="compositionally biased region" description="Polar residues" evidence="1">
    <location>
        <begin position="94"/>
        <end position="104"/>
    </location>
</feature>
<evidence type="ECO:0000313" key="2">
    <source>
        <dbReference type="EMBL" id="KAK2089241.1"/>
    </source>
</evidence>
<evidence type="ECO:0000313" key="3">
    <source>
        <dbReference type="Proteomes" id="UP001266305"/>
    </source>
</evidence>
<gene>
    <name evidence="2" type="ORF">P7K49_035148</name>
</gene>
<keyword evidence="3" id="KW-1185">Reference proteome</keyword>
<sequence length="178" mass="18773">MQQEGFPQADGFFEKGGGNLQLVCVAGQHHGTANGLNGSELCTAHAREIQHHGQPPNAARDVNGSALQTVRDSQGSPAGNGSAPRTALPVSFRTPGSSCQNGSTPRAAPQRRRTVPPSTAASQDRLCWDYSSIMNSPANIHQNPGRLMAEWFSTMGSPQPRRTACAGTSPASRRAPMD</sequence>
<name>A0ABQ9TXA7_SAGOE</name>
<reference evidence="2 3" key="1">
    <citation type="submission" date="2023-05" db="EMBL/GenBank/DDBJ databases">
        <title>B98-5 Cell Line De Novo Hybrid Assembly: An Optical Mapping Approach.</title>
        <authorList>
            <person name="Kananen K."/>
            <person name="Auerbach J.A."/>
            <person name="Kautto E."/>
            <person name="Blachly J.S."/>
        </authorList>
    </citation>
    <scope>NUCLEOTIDE SEQUENCE [LARGE SCALE GENOMIC DNA]</scope>
    <source>
        <strain evidence="2">B95-8</strain>
        <tissue evidence="2">Cell line</tissue>
    </source>
</reference>
<dbReference type="Proteomes" id="UP001266305">
    <property type="component" value="Unassembled WGS sequence"/>
</dbReference>
<accession>A0ABQ9TXA7</accession>
<feature type="compositionally biased region" description="Polar residues" evidence="1">
    <location>
        <begin position="66"/>
        <end position="79"/>
    </location>
</feature>